<protein>
    <submittedName>
        <fullName evidence="1">Uncharacterized protein</fullName>
    </submittedName>
</protein>
<dbReference type="AlphaFoldDB" id="A0A0A8YE62"/>
<accession>A0A0A8YE62</accession>
<sequence length="33" mass="3491">MSLGGMVCMVGSTYNNLLATKDQMPGKTNLNNS</sequence>
<proteinExistence type="predicted"/>
<organism evidence="1">
    <name type="scientific">Arundo donax</name>
    <name type="common">Giant reed</name>
    <name type="synonym">Donax arundinaceus</name>
    <dbReference type="NCBI Taxonomy" id="35708"/>
    <lineage>
        <taxon>Eukaryota</taxon>
        <taxon>Viridiplantae</taxon>
        <taxon>Streptophyta</taxon>
        <taxon>Embryophyta</taxon>
        <taxon>Tracheophyta</taxon>
        <taxon>Spermatophyta</taxon>
        <taxon>Magnoliopsida</taxon>
        <taxon>Liliopsida</taxon>
        <taxon>Poales</taxon>
        <taxon>Poaceae</taxon>
        <taxon>PACMAD clade</taxon>
        <taxon>Arundinoideae</taxon>
        <taxon>Arundineae</taxon>
        <taxon>Arundo</taxon>
    </lineage>
</organism>
<name>A0A0A8YE62_ARUDO</name>
<dbReference type="EMBL" id="GBRH01276463">
    <property type="protein sequence ID" value="JAD21432.1"/>
    <property type="molecule type" value="Transcribed_RNA"/>
</dbReference>
<reference evidence="1" key="1">
    <citation type="submission" date="2014-09" db="EMBL/GenBank/DDBJ databases">
        <authorList>
            <person name="Magalhaes I.L.F."/>
            <person name="Oliveira U."/>
            <person name="Santos F.R."/>
            <person name="Vidigal T.H.D.A."/>
            <person name="Brescovit A.D."/>
            <person name="Santos A.J."/>
        </authorList>
    </citation>
    <scope>NUCLEOTIDE SEQUENCE</scope>
    <source>
        <tissue evidence="1">Shoot tissue taken approximately 20 cm above the soil surface</tissue>
    </source>
</reference>
<evidence type="ECO:0000313" key="1">
    <source>
        <dbReference type="EMBL" id="JAD21432.1"/>
    </source>
</evidence>
<reference evidence="1" key="2">
    <citation type="journal article" date="2015" name="Data Brief">
        <title>Shoot transcriptome of the giant reed, Arundo donax.</title>
        <authorList>
            <person name="Barrero R.A."/>
            <person name="Guerrero F.D."/>
            <person name="Moolhuijzen P."/>
            <person name="Goolsby J.A."/>
            <person name="Tidwell J."/>
            <person name="Bellgard S.E."/>
            <person name="Bellgard M.I."/>
        </authorList>
    </citation>
    <scope>NUCLEOTIDE SEQUENCE</scope>
    <source>
        <tissue evidence="1">Shoot tissue taken approximately 20 cm above the soil surface</tissue>
    </source>
</reference>